<protein>
    <submittedName>
        <fullName evidence="2">Elicitin</fullName>
    </submittedName>
</protein>
<feature type="compositionally biased region" description="Low complexity" evidence="1">
    <location>
        <begin position="1"/>
        <end position="15"/>
    </location>
</feature>
<dbReference type="OrthoDB" id="110760at2759"/>
<gene>
    <name evidence="2" type="ORF">PHMEG_00035551</name>
</gene>
<dbReference type="InterPro" id="IPR002200">
    <property type="entry name" value="Elicitin"/>
</dbReference>
<sequence length="305" mass="32652">SATTAPTSTTGSVGSDLGSPFLSGSSATPSPASTSSTTSCTTSQVANIVSMYKQAATTSNCQPDATTGPYSVYIFTKCGSSCATKLKLLAGDLPNCYYDYESANKKASLLEQIDDCTGDNSATSITDEMSYLYMELVMLISEVNSTTMPYFPALTLLTILVNMALVASTSSSDSVNGSTSWSPSERNCSSQEITIMRKLYIGVAATTACATGSTVDRNEIYVHSECSSLCTPVLQNLEEALPNCYYYLSGFEDSNKKWDAYSSLVQCDQGTPVWVRFHSNKTISAALLVLHQNEAYGLALYSLQW</sequence>
<keyword evidence="3" id="KW-1185">Reference proteome</keyword>
<dbReference type="SMART" id="SM01187">
    <property type="entry name" value="Elicitin"/>
    <property type="match status" value="2"/>
</dbReference>
<evidence type="ECO:0000313" key="2">
    <source>
        <dbReference type="EMBL" id="OWY94658.1"/>
    </source>
</evidence>
<evidence type="ECO:0000256" key="1">
    <source>
        <dbReference type="SAM" id="MobiDB-lite"/>
    </source>
</evidence>
<dbReference type="Proteomes" id="UP000198211">
    <property type="component" value="Unassembled WGS sequence"/>
</dbReference>
<dbReference type="AlphaFoldDB" id="A0A225UNW2"/>
<organism evidence="2 3">
    <name type="scientific">Phytophthora megakarya</name>
    <dbReference type="NCBI Taxonomy" id="4795"/>
    <lineage>
        <taxon>Eukaryota</taxon>
        <taxon>Sar</taxon>
        <taxon>Stramenopiles</taxon>
        <taxon>Oomycota</taxon>
        <taxon>Peronosporomycetes</taxon>
        <taxon>Peronosporales</taxon>
        <taxon>Peronosporaceae</taxon>
        <taxon>Phytophthora</taxon>
    </lineage>
</organism>
<evidence type="ECO:0000313" key="3">
    <source>
        <dbReference type="Proteomes" id="UP000198211"/>
    </source>
</evidence>
<feature type="region of interest" description="Disordered" evidence="1">
    <location>
        <begin position="1"/>
        <end position="39"/>
    </location>
</feature>
<accession>A0A225UNW2</accession>
<comment type="caution">
    <text evidence="2">The sequence shown here is derived from an EMBL/GenBank/DDBJ whole genome shotgun (WGS) entry which is preliminary data.</text>
</comment>
<feature type="non-terminal residue" evidence="2">
    <location>
        <position position="1"/>
    </location>
</feature>
<proteinExistence type="predicted"/>
<feature type="compositionally biased region" description="Low complexity" evidence="1">
    <location>
        <begin position="23"/>
        <end position="39"/>
    </location>
</feature>
<dbReference type="GO" id="GO:0005576">
    <property type="term" value="C:extracellular region"/>
    <property type="evidence" value="ECO:0007669"/>
    <property type="project" value="InterPro"/>
</dbReference>
<dbReference type="EMBL" id="NBNE01014025">
    <property type="protein sequence ID" value="OWY94658.1"/>
    <property type="molecule type" value="Genomic_DNA"/>
</dbReference>
<name>A0A225UNW2_9STRA</name>
<reference evidence="3" key="1">
    <citation type="submission" date="2017-03" db="EMBL/GenBank/DDBJ databases">
        <title>Phytopthora megakarya and P. palmivora, two closely related causual agents of cacao black pod achieved similar genome size and gene model numbers by different mechanisms.</title>
        <authorList>
            <person name="Ali S."/>
            <person name="Shao J."/>
            <person name="Larry D.J."/>
            <person name="Kronmiller B."/>
            <person name="Shen D."/>
            <person name="Strem M.D."/>
            <person name="Melnick R.L."/>
            <person name="Guiltinan M.J."/>
            <person name="Tyler B.M."/>
            <person name="Meinhardt L.W."/>
            <person name="Bailey B.A."/>
        </authorList>
    </citation>
    <scope>NUCLEOTIDE SEQUENCE [LARGE SCALE GENOMIC DNA]</scope>
    <source>
        <strain evidence="3">zdho120</strain>
    </source>
</reference>